<dbReference type="AlphaFoldDB" id="A0A377LT63"/>
<keyword evidence="1" id="KW-0645">Protease</keyword>
<keyword evidence="1" id="KW-0378">Hydrolase</keyword>
<dbReference type="Proteomes" id="UP000255106">
    <property type="component" value="Unassembled WGS sequence"/>
</dbReference>
<evidence type="ECO:0000313" key="1">
    <source>
        <dbReference type="EMBL" id="STQ09208.1"/>
    </source>
</evidence>
<organism evidence="1 2">
    <name type="scientific">Enterobacter cloacae</name>
    <dbReference type="NCBI Taxonomy" id="550"/>
    <lineage>
        <taxon>Bacteria</taxon>
        <taxon>Pseudomonadati</taxon>
        <taxon>Pseudomonadota</taxon>
        <taxon>Gammaproteobacteria</taxon>
        <taxon>Enterobacterales</taxon>
        <taxon>Enterobacteriaceae</taxon>
        <taxon>Enterobacter</taxon>
        <taxon>Enterobacter cloacae complex</taxon>
    </lineage>
</organism>
<dbReference type="InterPro" id="IPR036852">
    <property type="entry name" value="Peptidase_S8/S53_dom_sf"/>
</dbReference>
<sequence length="83" mass="8947">MESQTAYYDIIKALTDKGVHVIEAAGNGNINMDSPGFRGEYDVNVRDSGAILAGAFCAKDGKKASFSSYGSRITSSAWGCWMW</sequence>
<accession>A0A377LT63</accession>
<protein>
    <submittedName>
        <fullName evidence="1">Serine protease</fullName>
    </submittedName>
</protein>
<dbReference type="Gene3D" id="3.40.50.200">
    <property type="entry name" value="Peptidase S8/S53 domain"/>
    <property type="match status" value="1"/>
</dbReference>
<dbReference type="GO" id="GO:0006508">
    <property type="term" value="P:proteolysis"/>
    <property type="evidence" value="ECO:0007669"/>
    <property type="project" value="UniProtKB-KW"/>
</dbReference>
<dbReference type="EMBL" id="UGJB01000004">
    <property type="protein sequence ID" value="STQ09208.1"/>
    <property type="molecule type" value="Genomic_DNA"/>
</dbReference>
<gene>
    <name evidence="1" type="ORF">NCTC10005_01912</name>
</gene>
<name>A0A377LT63_ENTCL</name>
<evidence type="ECO:0000313" key="2">
    <source>
        <dbReference type="Proteomes" id="UP000255106"/>
    </source>
</evidence>
<dbReference type="GO" id="GO:0004252">
    <property type="term" value="F:serine-type endopeptidase activity"/>
    <property type="evidence" value="ECO:0007669"/>
    <property type="project" value="InterPro"/>
</dbReference>
<proteinExistence type="predicted"/>
<dbReference type="SUPFAM" id="SSF52743">
    <property type="entry name" value="Subtilisin-like"/>
    <property type="match status" value="1"/>
</dbReference>
<reference evidence="1 2" key="1">
    <citation type="submission" date="2018-06" db="EMBL/GenBank/DDBJ databases">
        <authorList>
            <consortium name="Pathogen Informatics"/>
            <person name="Doyle S."/>
        </authorList>
    </citation>
    <scope>NUCLEOTIDE SEQUENCE [LARGE SCALE GENOMIC DNA]</scope>
    <source>
        <strain evidence="1 2">NCTC10005</strain>
    </source>
</reference>